<accession>A0AAW7MKL1</accession>
<dbReference type="Gene3D" id="3.30.70.100">
    <property type="match status" value="1"/>
</dbReference>
<sequence length="145" mass="16097">MTIPFPYPRYLEPTQESGRAFIMREMQGSVVMLNLLRLREIADYSANPELAPKTPITGAKAFDRYISHTLPFLHESGGELLFLGAGGPFLVGPEHERWDLLMMVRQSSSQSFLAFAGDKDYLAGTGHRTAAIEDSRILPVTQVNG</sequence>
<dbReference type="EMBL" id="QAID01000032">
    <property type="protein sequence ID" value="MDN4577620.1"/>
    <property type="molecule type" value="Genomic_DNA"/>
</dbReference>
<keyword evidence="3" id="KW-1185">Reference proteome</keyword>
<name>A0AAW7MKL1_9BURK</name>
<evidence type="ECO:0000313" key="2">
    <source>
        <dbReference type="EMBL" id="MDN4577620.1"/>
    </source>
</evidence>
<dbReference type="InterPro" id="IPR011008">
    <property type="entry name" value="Dimeric_a/b-barrel"/>
</dbReference>
<evidence type="ECO:0000313" key="1">
    <source>
        <dbReference type="EMBL" id="MDN4573328.1"/>
    </source>
</evidence>
<evidence type="ECO:0000313" key="4">
    <source>
        <dbReference type="Proteomes" id="UP001172791"/>
    </source>
</evidence>
<dbReference type="RefSeq" id="WP_286798313.1">
    <property type="nucleotide sequence ID" value="NZ_QAIC01000034.1"/>
</dbReference>
<dbReference type="AlphaFoldDB" id="A0AAW7MKL1"/>
<evidence type="ECO:0000313" key="3">
    <source>
        <dbReference type="Proteomes" id="UP001172788"/>
    </source>
</evidence>
<protein>
    <submittedName>
        <fullName evidence="1">DUF1330 domain-containing protein</fullName>
    </submittedName>
</protein>
<dbReference type="Proteomes" id="UP001172788">
    <property type="component" value="Unassembled WGS sequence"/>
</dbReference>
<gene>
    <name evidence="1" type="ORF">DBA34_08655</name>
    <name evidence="2" type="ORF">DBB29_05755</name>
</gene>
<dbReference type="Proteomes" id="UP001172791">
    <property type="component" value="Unassembled WGS sequence"/>
</dbReference>
<organism evidence="1 4">
    <name type="scientific">Pandoraea cepalis</name>
    <dbReference type="NCBI Taxonomy" id="2508294"/>
    <lineage>
        <taxon>Bacteria</taxon>
        <taxon>Pseudomonadati</taxon>
        <taxon>Pseudomonadota</taxon>
        <taxon>Betaproteobacteria</taxon>
        <taxon>Burkholderiales</taxon>
        <taxon>Burkholderiaceae</taxon>
        <taxon>Pandoraea</taxon>
    </lineage>
</organism>
<proteinExistence type="predicted"/>
<dbReference type="SUPFAM" id="SSF54909">
    <property type="entry name" value="Dimeric alpha+beta barrel"/>
    <property type="match status" value="1"/>
</dbReference>
<dbReference type="EMBL" id="QAIC01000034">
    <property type="protein sequence ID" value="MDN4573328.1"/>
    <property type="molecule type" value="Genomic_DNA"/>
</dbReference>
<reference evidence="1" key="1">
    <citation type="submission" date="2018-04" db="EMBL/GenBank/DDBJ databases">
        <authorList>
            <person name="Jy Z."/>
        </authorList>
    </citation>
    <scope>NUCLEOTIDE SEQUENCE</scope>
    <source>
        <strain evidence="2">AS13</strain>
        <strain evidence="1">LA18</strain>
    </source>
</reference>
<comment type="caution">
    <text evidence="1">The sequence shown here is derived from an EMBL/GenBank/DDBJ whole genome shotgun (WGS) entry which is preliminary data.</text>
</comment>